<dbReference type="PATRIC" id="fig|693979.3.peg.831"/>
<dbReference type="NCBIfam" id="NF033855">
    <property type="entry name" value="tRNA_MNMC2"/>
    <property type="match status" value="1"/>
</dbReference>
<dbReference type="Gene3D" id="3.40.50.150">
    <property type="entry name" value="Vaccinia Virus protein VP39"/>
    <property type="match status" value="1"/>
</dbReference>
<dbReference type="PANTHER" id="PTHR39963:SF1">
    <property type="entry name" value="MNMC-LIKE METHYLTRANSFERASE DOMAIN-CONTAINING PROTEIN"/>
    <property type="match status" value="1"/>
</dbReference>
<organism evidence="2 3">
    <name type="scientific">Bacteroides helcogenes (strain ATCC 35417 / DSM 20613 / JCM 6297 / CCUG 15421 / P 36-108)</name>
    <dbReference type="NCBI Taxonomy" id="693979"/>
    <lineage>
        <taxon>Bacteria</taxon>
        <taxon>Pseudomonadati</taxon>
        <taxon>Bacteroidota</taxon>
        <taxon>Bacteroidia</taxon>
        <taxon>Bacteroidales</taxon>
        <taxon>Bacteroidaceae</taxon>
        <taxon>Bacteroides</taxon>
    </lineage>
</organism>
<dbReference type="EMBL" id="CP002352">
    <property type="protein sequence ID" value="ADV42799.1"/>
    <property type="molecule type" value="Genomic_DNA"/>
</dbReference>
<keyword evidence="3" id="KW-1185">Reference proteome</keyword>
<dbReference type="PANTHER" id="PTHR39963">
    <property type="entry name" value="SLL0983 PROTEIN"/>
    <property type="match status" value="1"/>
</dbReference>
<feature type="domain" description="MnmC-like methyltransferase" evidence="1">
    <location>
        <begin position="136"/>
        <end position="244"/>
    </location>
</feature>
<evidence type="ECO:0000259" key="1">
    <source>
        <dbReference type="Pfam" id="PF05430"/>
    </source>
</evidence>
<protein>
    <recommendedName>
        <fullName evidence="1">MnmC-like methyltransferase domain-containing protein</fullName>
    </recommendedName>
</protein>
<dbReference type="STRING" id="693979.Bache_0778"/>
<evidence type="ECO:0000313" key="2">
    <source>
        <dbReference type="EMBL" id="ADV42799.1"/>
    </source>
</evidence>
<reference key="1">
    <citation type="submission" date="2010-11" db="EMBL/GenBank/DDBJ databases">
        <title>The complete genome of Bacteroides helcogenes P 36-108.</title>
        <authorList>
            <consortium name="US DOE Joint Genome Institute (JGI-PGF)"/>
            <person name="Lucas S."/>
            <person name="Copeland A."/>
            <person name="Lapidus A."/>
            <person name="Bruce D."/>
            <person name="Goodwin L."/>
            <person name="Pitluck S."/>
            <person name="Kyrpides N."/>
            <person name="Mavromatis K."/>
            <person name="Ivanova N."/>
            <person name="Zeytun A."/>
            <person name="Brettin T."/>
            <person name="Detter J.C."/>
            <person name="Tapia R."/>
            <person name="Han C."/>
            <person name="Land M."/>
            <person name="Hauser L."/>
            <person name="Markowitz V."/>
            <person name="Cheng J.-F."/>
            <person name="Hugenholtz P."/>
            <person name="Woyke T."/>
            <person name="Wu D."/>
            <person name="Gronow S."/>
            <person name="Wellnitz S."/>
            <person name="Brambilla E."/>
            <person name="Klenk H.-P."/>
            <person name="Eisen J.A."/>
        </authorList>
    </citation>
    <scope>NUCLEOTIDE SEQUENCE</scope>
    <source>
        <strain>P 36-108</strain>
    </source>
</reference>
<proteinExistence type="predicted"/>
<dbReference type="GO" id="GO:0016645">
    <property type="term" value="F:oxidoreductase activity, acting on the CH-NH group of donors"/>
    <property type="evidence" value="ECO:0007669"/>
    <property type="project" value="InterPro"/>
</dbReference>
<dbReference type="SUPFAM" id="SSF53335">
    <property type="entry name" value="S-adenosyl-L-methionine-dependent methyltransferases"/>
    <property type="match status" value="1"/>
</dbReference>
<dbReference type="Proteomes" id="UP000008630">
    <property type="component" value="Chromosome"/>
</dbReference>
<dbReference type="RefSeq" id="WP_013546414.1">
    <property type="nucleotide sequence ID" value="NC_014933.1"/>
</dbReference>
<accession>E6SNY1</accession>
<dbReference type="InterPro" id="IPR008471">
    <property type="entry name" value="MnmC-like_methylTransf"/>
</dbReference>
<dbReference type="AlphaFoldDB" id="E6SNY1"/>
<dbReference type="InterPro" id="IPR047785">
    <property type="entry name" value="tRNA_MNMC2"/>
</dbReference>
<dbReference type="KEGG" id="bhl:Bache_0778"/>
<dbReference type="GO" id="GO:0004808">
    <property type="term" value="F:tRNA (5-methylaminomethyl-2-thiouridylate)(34)-methyltransferase activity"/>
    <property type="evidence" value="ECO:0007669"/>
    <property type="project" value="InterPro"/>
</dbReference>
<sequence>MKRIIEQTEDGSATLFVPELNEHYHSVKGALTESRHIFIDMGLKASSATRPHILEIGFGTGLNALLTLEAAEAERRHIYYTGIELYPLAWEEVEILRYSGNPLFKALHEAPWEEDADITPHFTLHKMQADARELKVERGELKVAMQQDSAVNFQVSTVNSQLSTLNFPPSFDVIYFDAFAPEKQPEMWDEQIFRALYASMNRNGVLTTYCAKGSVRRMLQAVGFKVERLPGPPGGKREILRASKTGS</sequence>
<evidence type="ECO:0000313" key="3">
    <source>
        <dbReference type="Proteomes" id="UP000008630"/>
    </source>
</evidence>
<dbReference type="Pfam" id="PF05430">
    <property type="entry name" value="Methyltransf_30"/>
    <property type="match status" value="1"/>
</dbReference>
<gene>
    <name evidence="2" type="ordered locus">Bache_0778</name>
</gene>
<dbReference type="HOGENOM" id="CLU_061971_1_0_10"/>
<name>E6SNY1_BACT6</name>
<reference evidence="2 3" key="2">
    <citation type="journal article" date="2011" name="Stand. Genomic Sci.">
        <title>Complete genome sequence of Bacteroides helcogenes type strain (P 36-108).</title>
        <authorList>
            <person name="Pati A."/>
            <person name="Gronow S."/>
            <person name="Zeytun A."/>
            <person name="Lapidus A."/>
            <person name="Nolan M."/>
            <person name="Hammon N."/>
            <person name="Deshpande S."/>
            <person name="Cheng J.F."/>
            <person name="Tapia R."/>
            <person name="Han C."/>
            <person name="Goodwin L."/>
            <person name="Pitluck S."/>
            <person name="Liolios K."/>
            <person name="Pagani I."/>
            <person name="Ivanova N."/>
            <person name="Mavromatis K."/>
            <person name="Chen A."/>
            <person name="Palaniappan K."/>
            <person name="Land M."/>
            <person name="Hauser L."/>
            <person name="Chang Y.J."/>
            <person name="Jeffries C.D."/>
            <person name="Detter J.C."/>
            <person name="Brambilla E."/>
            <person name="Rohde M."/>
            <person name="Goker M."/>
            <person name="Woyke T."/>
            <person name="Bristow J."/>
            <person name="Eisen J.A."/>
            <person name="Markowitz V."/>
            <person name="Hugenholtz P."/>
            <person name="Kyrpides N.C."/>
            <person name="Klenk H.P."/>
            <person name="Lucas S."/>
        </authorList>
    </citation>
    <scope>NUCLEOTIDE SEQUENCE [LARGE SCALE GENOMIC DNA]</scope>
    <source>
        <strain evidence="3">ATCC 35417 / DSM 20613 / JCM 6297 / CCUG 15421 / P 36-108</strain>
    </source>
</reference>
<dbReference type="InterPro" id="IPR029063">
    <property type="entry name" value="SAM-dependent_MTases_sf"/>
</dbReference>
<dbReference type="OrthoDB" id="9786494at2"/>
<dbReference type="eggNOG" id="COG4121">
    <property type="taxonomic scope" value="Bacteria"/>
</dbReference>